<accession>A0A094X849</accession>
<dbReference type="EMBL" id="JPGK01000002">
    <property type="protein sequence ID" value="KGA94714.1"/>
    <property type="molecule type" value="Genomic_DNA"/>
</dbReference>
<evidence type="ECO:0000313" key="2">
    <source>
        <dbReference type="Proteomes" id="UP000029452"/>
    </source>
</evidence>
<dbReference type="AlphaFoldDB" id="A0A094X849"/>
<evidence type="ECO:0000313" key="1">
    <source>
        <dbReference type="EMBL" id="KGA94714.1"/>
    </source>
</evidence>
<name>A0A094X849_9BACT</name>
<reference evidence="1 2" key="1">
    <citation type="submission" date="2014-06" db="EMBL/GenBank/DDBJ databases">
        <title>Draft genome sequence of iron oxidizing acidophile Leptospirillum ferriphilum DSM14647.</title>
        <authorList>
            <person name="Cardenas J.P."/>
            <person name="Lazcano M."/>
            <person name="Ossandon F.J."/>
            <person name="Corbett M."/>
            <person name="Holmes D.S."/>
            <person name="Watkin E."/>
        </authorList>
    </citation>
    <scope>NUCLEOTIDE SEQUENCE [LARGE SCALE GENOMIC DNA]</scope>
    <source>
        <strain evidence="1 2">DSM 14647</strain>
    </source>
</reference>
<dbReference type="PATRIC" id="fig|178606.4.peg.678"/>
<comment type="caution">
    <text evidence="1">The sequence shown here is derived from an EMBL/GenBank/DDBJ whole genome shotgun (WGS) entry which is preliminary data.</text>
</comment>
<sequence>MNDIETRPFFLSSKTSKRLFFERSGSVEHRLLRENDGLHRFS</sequence>
<dbReference type="Proteomes" id="UP000029452">
    <property type="component" value="Unassembled WGS sequence"/>
</dbReference>
<protein>
    <submittedName>
        <fullName evidence="1">Uncharacterized protein</fullName>
    </submittedName>
</protein>
<organism evidence="1 2">
    <name type="scientific">Leptospirillum ferriphilum</name>
    <dbReference type="NCBI Taxonomy" id="178606"/>
    <lineage>
        <taxon>Bacteria</taxon>
        <taxon>Pseudomonadati</taxon>
        <taxon>Nitrospirota</taxon>
        <taxon>Nitrospiria</taxon>
        <taxon>Nitrospirales</taxon>
        <taxon>Nitrospiraceae</taxon>
        <taxon>Leptospirillum</taxon>
    </lineage>
</organism>
<gene>
    <name evidence="1" type="ORF">LptCag_2144</name>
</gene>
<proteinExistence type="predicted"/>